<accession>A0A9K3MVQ1</accession>
<name>A0A9K3MVQ1_HELAN</name>
<comment type="caution">
    <text evidence="1">The sequence shown here is derived from an EMBL/GenBank/DDBJ whole genome shotgun (WGS) entry which is preliminary data.</text>
</comment>
<gene>
    <name evidence="1" type="ORF">HanXRQr2_Chr12g0537481</name>
</gene>
<proteinExistence type="predicted"/>
<organism evidence="1 2">
    <name type="scientific">Helianthus annuus</name>
    <name type="common">Common sunflower</name>
    <dbReference type="NCBI Taxonomy" id="4232"/>
    <lineage>
        <taxon>Eukaryota</taxon>
        <taxon>Viridiplantae</taxon>
        <taxon>Streptophyta</taxon>
        <taxon>Embryophyta</taxon>
        <taxon>Tracheophyta</taxon>
        <taxon>Spermatophyta</taxon>
        <taxon>Magnoliopsida</taxon>
        <taxon>eudicotyledons</taxon>
        <taxon>Gunneridae</taxon>
        <taxon>Pentapetalae</taxon>
        <taxon>asterids</taxon>
        <taxon>campanulids</taxon>
        <taxon>Asterales</taxon>
        <taxon>Asteraceae</taxon>
        <taxon>Asteroideae</taxon>
        <taxon>Heliantheae alliance</taxon>
        <taxon>Heliantheae</taxon>
        <taxon>Helianthus</taxon>
    </lineage>
</organism>
<dbReference type="EMBL" id="MNCJ02000327">
    <property type="protein sequence ID" value="KAF5777591.1"/>
    <property type="molecule type" value="Genomic_DNA"/>
</dbReference>
<dbReference type="Proteomes" id="UP000215914">
    <property type="component" value="Unassembled WGS sequence"/>
</dbReference>
<keyword evidence="2" id="KW-1185">Reference proteome</keyword>
<evidence type="ECO:0000313" key="1">
    <source>
        <dbReference type="EMBL" id="KAF5777591.1"/>
    </source>
</evidence>
<protein>
    <submittedName>
        <fullName evidence="1">Uncharacterized protein</fullName>
    </submittedName>
</protein>
<reference evidence="1" key="2">
    <citation type="submission" date="2020-06" db="EMBL/GenBank/DDBJ databases">
        <title>Helianthus annuus Genome sequencing and assembly Release 2.</title>
        <authorList>
            <person name="Gouzy J."/>
            <person name="Langlade N."/>
            <person name="Munos S."/>
        </authorList>
    </citation>
    <scope>NUCLEOTIDE SEQUENCE</scope>
    <source>
        <tissue evidence="1">Leaves</tissue>
    </source>
</reference>
<dbReference type="AlphaFoldDB" id="A0A9K3MVQ1"/>
<reference evidence="1" key="1">
    <citation type="journal article" date="2017" name="Nature">
        <title>The sunflower genome provides insights into oil metabolism, flowering and Asterid evolution.</title>
        <authorList>
            <person name="Badouin H."/>
            <person name="Gouzy J."/>
            <person name="Grassa C.J."/>
            <person name="Murat F."/>
            <person name="Staton S.E."/>
            <person name="Cottret L."/>
            <person name="Lelandais-Briere C."/>
            <person name="Owens G.L."/>
            <person name="Carrere S."/>
            <person name="Mayjonade B."/>
            <person name="Legrand L."/>
            <person name="Gill N."/>
            <person name="Kane N.C."/>
            <person name="Bowers J.E."/>
            <person name="Hubner S."/>
            <person name="Bellec A."/>
            <person name="Berard A."/>
            <person name="Berges H."/>
            <person name="Blanchet N."/>
            <person name="Boniface M.C."/>
            <person name="Brunel D."/>
            <person name="Catrice O."/>
            <person name="Chaidir N."/>
            <person name="Claudel C."/>
            <person name="Donnadieu C."/>
            <person name="Faraut T."/>
            <person name="Fievet G."/>
            <person name="Helmstetter N."/>
            <person name="King M."/>
            <person name="Knapp S.J."/>
            <person name="Lai Z."/>
            <person name="Le Paslier M.C."/>
            <person name="Lippi Y."/>
            <person name="Lorenzon L."/>
            <person name="Mandel J.R."/>
            <person name="Marage G."/>
            <person name="Marchand G."/>
            <person name="Marquand E."/>
            <person name="Bret-Mestries E."/>
            <person name="Morien E."/>
            <person name="Nambeesan S."/>
            <person name="Nguyen T."/>
            <person name="Pegot-Espagnet P."/>
            <person name="Pouilly N."/>
            <person name="Raftis F."/>
            <person name="Sallet E."/>
            <person name="Schiex T."/>
            <person name="Thomas J."/>
            <person name="Vandecasteele C."/>
            <person name="Vares D."/>
            <person name="Vear F."/>
            <person name="Vautrin S."/>
            <person name="Crespi M."/>
            <person name="Mangin B."/>
            <person name="Burke J.M."/>
            <person name="Salse J."/>
            <person name="Munos S."/>
            <person name="Vincourt P."/>
            <person name="Rieseberg L.H."/>
            <person name="Langlade N.B."/>
        </authorList>
    </citation>
    <scope>NUCLEOTIDE SEQUENCE</scope>
    <source>
        <tissue evidence="1">Leaves</tissue>
    </source>
</reference>
<sequence>MVGDRPFTDIVYGNRNGFLTISTAPLSLAEEPFTVIKQGFKGFHQFTVFTSGRDAFTVVSRRSRGVHGGFHGGVHVFHGGGSRHSVYGGI</sequence>
<evidence type="ECO:0000313" key="2">
    <source>
        <dbReference type="Proteomes" id="UP000215914"/>
    </source>
</evidence>
<dbReference type="Gramene" id="mRNA:HanXRQr2_Chr12g0537481">
    <property type="protein sequence ID" value="mRNA:HanXRQr2_Chr12g0537481"/>
    <property type="gene ID" value="HanXRQr2_Chr12g0537481"/>
</dbReference>